<evidence type="ECO:0000313" key="1">
    <source>
        <dbReference type="EMBL" id="KKM06977.1"/>
    </source>
</evidence>
<reference evidence="1" key="1">
    <citation type="journal article" date="2015" name="Nature">
        <title>Complex archaea that bridge the gap between prokaryotes and eukaryotes.</title>
        <authorList>
            <person name="Spang A."/>
            <person name="Saw J.H."/>
            <person name="Jorgensen S.L."/>
            <person name="Zaremba-Niedzwiedzka K."/>
            <person name="Martijn J."/>
            <person name="Lind A.E."/>
            <person name="van Eijk R."/>
            <person name="Schleper C."/>
            <person name="Guy L."/>
            <person name="Ettema T.J."/>
        </authorList>
    </citation>
    <scope>NUCLEOTIDE SEQUENCE</scope>
</reference>
<sequence length="93" mass="10161">MSKPASRTSGTYLGRIDAQTETGNTTLIKIEPGVEAGFERRLYRFSFIAGFGCQKEACLLHRVVSSTRGGCCSGKTELLDGRMRSSVRVRGKN</sequence>
<comment type="caution">
    <text evidence="1">The sequence shown here is derived from an EMBL/GenBank/DDBJ whole genome shotgun (WGS) entry which is preliminary data.</text>
</comment>
<accession>A0A0F9HV24</accession>
<proteinExistence type="predicted"/>
<dbReference type="EMBL" id="LAZR01015873">
    <property type="protein sequence ID" value="KKM06977.1"/>
    <property type="molecule type" value="Genomic_DNA"/>
</dbReference>
<dbReference type="AlphaFoldDB" id="A0A0F9HV24"/>
<name>A0A0F9HV24_9ZZZZ</name>
<gene>
    <name evidence="1" type="ORF">LCGC14_1738570</name>
</gene>
<protein>
    <submittedName>
        <fullName evidence="1">Uncharacterized protein</fullName>
    </submittedName>
</protein>
<organism evidence="1">
    <name type="scientific">marine sediment metagenome</name>
    <dbReference type="NCBI Taxonomy" id="412755"/>
    <lineage>
        <taxon>unclassified sequences</taxon>
        <taxon>metagenomes</taxon>
        <taxon>ecological metagenomes</taxon>
    </lineage>
</organism>